<dbReference type="PROSITE" id="PS51671">
    <property type="entry name" value="ACT"/>
    <property type="match status" value="1"/>
</dbReference>
<dbReference type="GO" id="GO:0008864">
    <property type="term" value="F:formyltetrahydrofolate deformylase activity"/>
    <property type="evidence" value="ECO:0007669"/>
    <property type="project" value="UniProtKB-EC"/>
</dbReference>
<dbReference type="InterPro" id="IPR041729">
    <property type="entry name" value="Formyl-FH4-Hydrolase_C"/>
</dbReference>
<dbReference type="InterPro" id="IPR004810">
    <property type="entry name" value="PurU"/>
</dbReference>
<keyword evidence="7" id="KW-1185">Reference proteome</keyword>
<dbReference type="Gene3D" id="3.30.70.260">
    <property type="match status" value="1"/>
</dbReference>
<evidence type="ECO:0000256" key="4">
    <source>
        <dbReference type="NCBIfam" id="TIGR00655"/>
    </source>
</evidence>
<dbReference type="EC" id="3.5.1.10" evidence="3 4"/>
<dbReference type="EMBL" id="JACJHX010000011">
    <property type="protein sequence ID" value="MBA9027978.1"/>
    <property type="molecule type" value="Genomic_DNA"/>
</dbReference>
<dbReference type="InterPro" id="IPR045865">
    <property type="entry name" value="ACT-like_dom_sf"/>
</dbReference>
<comment type="catalytic activity">
    <reaction evidence="3">
        <text>(6R)-10-formyltetrahydrofolate + H2O = (6S)-5,6,7,8-tetrahydrofolate + formate + H(+)</text>
        <dbReference type="Rhea" id="RHEA:19833"/>
        <dbReference type="ChEBI" id="CHEBI:15377"/>
        <dbReference type="ChEBI" id="CHEBI:15378"/>
        <dbReference type="ChEBI" id="CHEBI:15740"/>
        <dbReference type="ChEBI" id="CHEBI:57453"/>
        <dbReference type="ChEBI" id="CHEBI:195366"/>
        <dbReference type="EC" id="3.5.1.10"/>
    </reaction>
</comment>
<comment type="similarity">
    <text evidence="3">Belongs to the PurU family.</text>
</comment>
<evidence type="ECO:0000259" key="5">
    <source>
        <dbReference type="PROSITE" id="PS51671"/>
    </source>
</evidence>
<evidence type="ECO:0000313" key="7">
    <source>
        <dbReference type="Proteomes" id="UP000626697"/>
    </source>
</evidence>
<name>A0ABR6CSH7_9BACI</name>
<dbReference type="PANTHER" id="PTHR42706">
    <property type="entry name" value="FORMYLTETRAHYDROFOLATE DEFORMYLASE"/>
    <property type="match status" value="1"/>
</dbReference>
<dbReference type="PIRSF" id="PIRSF036480">
    <property type="entry name" value="FormyFH4_hydr"/>
    <property type="match status" value="1"/>
</dbReference>
<protein>
    <recommendedName>
        <fullName evidence="3 4">Formyltetrahydrofolate deformylase</fullName>
        <ecNumber evidence="3 4">3.5.1.10</ecNumber>
    </recommendedName>
    <alternativeName>
        <fullName evidence="3">Formyl-FH(4) hydrolase</fullName>
    </alternativeName>
</protein>
<feature type="active site" evidence="3">
    <location>
        <position position="276"/>
    </location>
</feature>
<accession>A0ABR6CSH7</accession>
<evidence type="ECO:0000256" key="1">
    <source>
        <dbReference type="ARBA" id="ARBA00022563"/>
    </source>
</evidence>
<dbReference type="InterPro" id="IPR002376">
    <property type="entry name" value="Formyl_transf_N"/>
</dbReference>
<dbReference type="PANTHER" id="PTHR42706:SF1">
    <property type="entry name" value="FORMYLTETRAHYDROFOLATE DEFORMYLASE 2, MITOCHONDRIAL"/>
    <property type="match status" value="1"/>
</dbReference>
<evidence type="ECO:0000256" key="3">
    <source>
        <dbReference type="HAMAP-Rule" id="MF_01927"/>
    </source>
</evidence>
<dbReference type="CDD" id="cd04875">
    <property type="entry name" value="ACT_F4HF-DF"/>
    <property type="match status" value="1"/>
</dbReference>
<dbReference type="NCBIfam" id="NF004684">
    <property type="entry name" value="PRK06027.1"/>
    <property type="match status" value="1"/>
</dbReference>
<dbReference type="PRINTS" id="PR01575">
    <property type="entry name" value="FFH4HYDRLASE"/>
</dbReference>
<dbReference type="SUPFAM" id="SSF55021">
    <property type="entry name" value="ACT-like"/>
    <property type="match status" value="1"/>
</dbReference>
<keyword evidence="1 3" id="KW-0554">One-carbon metabolism</keyword>
<evidence type="ECO:0000313" key="6">
    <source>
        <dbReference type="EMBL" id="MBA9027978.1"/>
    </source>
</evidence>
<keyword evidence="3" id="KW-0658">Purine biosynthesis</keyword>
<comment type="caution">
    <text evidence="6">The sequence shown here is derived from an EMBL/GenBank/DDBJ whole genome shotgun (WGS) entry which is preliminary data.</text>
</comment>
<dbReference type="Gene3D" id="3.40.50.170">
    <property type="entry name" value="Formyl transferase, N-terminal domain"/>
    <property type="match status" value="1"/>
</dbReference>
<keyword evidence="2 3" id="KW-0378">Hydrolase</keyword>
<dbReference type="CDD" id="cd08648">
    <property type="entry name" value="FMT_core_Formyl-FH4-Hydrolase_C"/>
    <property type="match status" value="1"/>
</dbReference>
<dbReference type="InterPro" id="IPR044074">
    <property type="entry name" value="PurU_ACT"/>
</dbReference>
<dbReference type="InterPro" id="IPR036477">
    <property type="entry name" value="Formyl_transf_N_sf"/>
</dbReference>
<comment type="function">
    <text evidence="3">Catalyzes the hydrolysis of 10-formyltetrahydrofolate (formyl-FH4) to formate and tetrahydrofolate (FH4).</text>
</comment>
<feature type="domain" description="ACT" evidence="5">
    <location>
        <begin position="53"/>
        <end position="134"/>
    </location>
</feature>
<organism evidence="6 7">
    <name type="scientific">Peribacillus huizhouensis</name>
    <dbReference type="NCBI Taxonomy" id="1501239"/>
    <lineage>
        <taxon>Bacteria</taxon>
        <taxon>Bacillati</taxon>
        <taxon>Bacillota</taxon>
        <taxon>Bacilli</taxon>
        <taxon>Bacillales</taxon>
        <taxon>Bacillaceae</taxon>
        <taxon>Peribacillus</taxon>
    </lineage>
</organism>
<dbReference type="InterPro" id="IPR002912">
    <property type="entry name" value="ACT_dom"/>
</dbReference>
<proteinExistence type="inferred from homology"/>
<sequence length="331" mass="38120">MGNGGFFYDYSLCSNTGMKYNRANLVKKVGIIMTPFAQDHLPAFKETHKNTGRLMIKCPDQPGIVAAVSTFLQEFDANIVELSQYSMDPNGGTFFTRIEFECPELEKRAKAMAEAFEPIASKFSMKWKYTNVSDLKKIAIFVSKEPHCLLELLWEWQSGDLLADIALVISNHEDAREIVESLHIPFYYLPANRDIRKEVEAKQLKLLEEYEVDLIVLARYMQILTPDFVSAHPNRIINIHHSFLPAFIGARPYERAYDRGVKLIGATSHYVTNDLDEGPIIEQDTDRVDHRDHTDDLKKIGRSIERRVLARAVRWHLEDRIIVHHNKTVVF</sequence>
<dbReference type="Proteomes" id="UP000626697">
    <property type="component" value="Unassembled WGS sequence"/>
</dbReference>
<comment type="pathway">
    <text evidence="3">Purine metabolism; IMP biosynthesis via de novo pathway; formate from 10-formyl-5,6,7,8-tetrahydrofolate: step 1/1.</text>
</comment>
<reference evidence="6 7" key="1">
    <citation type="submission" date="2020-08" db="EMBL/GenBank/DDBJ databases">
        <title>Genomic Encyclopedia of Type Strains, Phase IV (KMG-IV): sequencing the most valuable type-strain genomes for metagenomic binning, comparative biology and taxonomic classification.</title>
        <authorList>
            <person name="Goeker M."/>
        </authorList>
    </citation>
    <scope>NUCLEOTIDE SEQUENCE [LARGE SCALE GENOMIC DNA]</scope>
    <source>
        <strain evidence="6 7">DSM 105481</strain>
    </source>
</reference>
<dbReference type="SUPFAM" id="SSF53328">
    <property type="entry name" value="Formyltransferase"/>
    <property type="match status" value="1"/>
</dbReference>
<dbReference type="Pfam" id="PF01842">
    <property type="entry name" value="ACT"/>
    <property type="match status" value="1"/>
</dbReference>
<evidence type="ECO:0000256" key="2">
    <source>
        <dbReference type="ARBA" id="ARBA00022801"/>
    </source>
</evidence>
<gene>
    <name evidence="3" type="primary">purU</name>
    <name evidence="6" type="ORF">HNP81_003292</name>
</gene>
<dbReference type="NCBIfam" id="TIGR00655">
    <property type="entry name" value="PurU"/>
    <property type="match status" value="1"/>
</dbReference>
<dbReference type="HAMAP" id="MF_01927">
    <property type="entry name" value="PurU"/>
    <property type="match status" value="1"/>
</dbReference>
<dbReference type="Pfam" id="PF00551">
    <property type="entry name" value="Formyl_trans_N"/>
    <property type="match status" value="1"/>
</dbReference>